<proteinExistence type="predicted"/>
<evidence type="ECO:0000256" key="6">
    <source>
        <dbReference type="ARBA" id="ARBA00022840"/>
    </source>
</evidence>
<dbReference type="CDD" id="cd07346">
    <property type="entry name" value="ABC_6TM_exporters"/>
    <property type="match status" value="1"/>
</dbReference>
<evidence type="ECO:0000256" key="7">
    <source>
        <dbReference type="ARBA" id="ARBA00022989"/>
    </source>
</evidence>
<keyword evidence="7 9" id="KW-1133">Transmembrane helix</keyword>
<evidence type="ECO:0000256" key="5">
    <source>
        <dbReference type="ARBA" id="ARBA00022741"/>
    </source>
</evidence>
<dbReference type="SUPFAM" id="SSF52540">
    <property type="entry name" value="P-loop containing nucleoside triphosphate hydrolases"/>
    <property type="match status" value="1"/>
</dbReference>
<sequence>MIKSFQRAIQASGSYAPDYKSSLILSVFASVIQGIVFALLVPLLKALTQNPIDTNRVWTLIVLMVFLVIVEFLVRWRELEYGWVTAIDAASEMRSRLGEQLRRIPLEQLNNRRDGDLNVILSGNVSDAMLSIGEISKIVIQTMVVPTVIVFITFFIDWRLAVAMLVIFPLAIPFYRQQRTVSLKELHQVAVSDADTASRIIEYAQGLPVLRATNQIGEKSQRLRQAISQQRQTQARANRLATMPAILLSTVVQVGIITILALGVLFLLQGTIDLASVFALVIIATRFSEPIAIFGSITAVFDLMEVALERIEGLMAIQPLPTANPTATIKKFDISFENVTFAYADQNEPVLRNISFHLPERSLTALVGSSGSGKTTITRLISRYADVQQGSVCIGGTNIKDVDATELMRHISVVFQDVYLFDDTIRNNIRIAKPKATDAEVEAAAKAANCYEFILRLPKGYDTQVGEIGGALSGGERQRISIARAILKDAPIVLLDEPTSALDTESEVAVQTAIDKLVENKTVVIIAHRLSTVTGADNILVLEEGLIVESGNHEELITNKGRYANLWSVQQQSRKWRIAA</sequence>
<dbReference type="Pfam" id="PF00005">
    <property type="entry name" value="ABC_tran"/>
    <property type="match status" value="1"/>
</dbReference>
<gene>
    <name evidence="12" type="ORF">NIES267_11530</name>
</gene>
<feature type="transmembrane region" description="Helical" evidence="9">
    <location>
        <begin position="245"/>
        <end position="268"/>
    </location>
</feature>
<name>A0A1Z4LKD0_9CYAN</name>
<dbReference type="InterPro" id="IPR003593">
    <property type="entry name" value="AAA+_ATPase"/>
</dbReference>
<accession>A0A1Z4LKD0</accession>
<dbReference type="GO" id="GO:0034040">
    <property type="term" value="F:ATPase-coupled lipid transmembrane transporter activity"/>
    <property type="evidence" value="ECO:0007669"/>
    <property type="project" value="TreeGrafter"/>
</dbReference>
<keyword evidence="4 9" id="KW-0812">Transmembrane</keyword>
<dbReference type="PROSITE" id="PS50893">
    <property type="entry name" value="ABC_TRANSPORTER_2"/>
    <property type="match status" value="1"/>
</dbReference>
<dbReference type="Pfam" id="PF00664">
    <property type="entry name" value="ABC_membrane"/>
    <property type="match status" value="1"/>
</dbReference>
<dbReference type="PROSITE" id="PS00211">
    <property type="entry name" value="ABC_TRANSPORTER_1"/>
    <property type="match status" value="1"/>
</dbReference>
<evidence type="ECO:0000256" key="8">
    <source>
        <dbReference type="ARBA" id="ARBA00023136"/>
    </source>
</evidence>
<evidence type="ECO:0000313" key="13">
    <source>
        <dbReference type="Proteomes" id="UP000218418"/>
    </source>
</evidence>
<dbReference type="FunFam" id="3.40.50.300:FF:000221">
    <property type="entry name" value="Multidrug ABC transporter ATP-binding protein"/>
    <property type="match status" value="1"/>
</dbReference>
<dbReference type="InterPro" id="IPR011527">
    <property type="entry name" value="ABC1_TM_dom"/>
</dbReference>
<dbReference type="GO" id="GO:0016887">
    <property type="term" value="F:ATP hydrolysis activity"/>
    <property type="evidence" value="ECO:0007669"/>
    <property type="project" value="InterPro"/>
</dbReference>
<dbReference type="InterPro" id="IPR017871">
    <property type="entry name" value="ABC_transporter-like_CS"/>
</dbReference>
<organism evidence="12 13">
    <name type="scientific">Calothrix parasitica NIES-267</name>
    <dbReference type="NCBI Taxonomy" id="1973488"/>
    <lineage>
        <taxon>Bacteria</taxon>
        <taxon>Bacillati</taxon>
        <taxon>Cyanobacteriota</taxon>
        <taxon>Cyanophyceae</taxon>
        <taxon>Nostocales</taxon>
        <taxon>Calotrichaceae</taxon>
        <taxon>Calothrix</taxon>
    </lineage>
</organism>
<dbReference type="PANTHER" id="PTHR24221">
    <property type="entry name" value="ATP-BINDING CASSETTE SUB-FAMILY B"/>
    <property type="match status" value="1"/>
</dbReference>
<dbReference type="GO" id="GO:0140359">
    <property type="term" value="F:ABC-type transporter activity"/>
    <property type="evidence" value="ECO:0007669"/>
    <property type="project" value="InterPro"/>
</dbReference>
<feature type="domain" description="ABC transmembrane type-1" evidence="11">
    <location>
        <begin position="22"/>
        <end position="303"/>
    </location>
</feature>
<protein>
    <submittedName>
        <fullName evidence="12">ABC transporter, transmembrane region</fullName>
    </submittedName>
</protein>
<evidence type="ECO:0000256" key="1">
    <source>
        <dbReference type="ARBA" id="ARBA00004651"/>
    </source>
</evidence>
<feature type="transmembrane region" description="Helical" evidence="9">
    <location>
        <begin position="56"/>
        <end position="74"/>
    </location>
</feature>
<comment type="subcellular location">
    <subcellularLocation>
        <location evidence="1">Cell membrane</location>
        <topology evidence="1">Multi-pass membrane protein</topology>
    </subcellularLocation>
</comment>
<keyword evidence="5" id="KW-0547">Nucleotide-binding</keyword>
<dbReference type="OrthoDB" id="9762778at2"/>
<keyword evidence="8 9" id="KW-0472">Membrane</keyword>
<dbReference type="Gene3D" id="1.20.1560.10">
    <property type="entry name" value="ABC transporter type 1, transmembrane domain"/>
    <property type="match status" value="1"/>
</dbReference>
<keyword evidence="6" id="KW-0067">ATP-binding</keyword>
<reference evidence="12 13" key="1">
    <citation type="submission" date="2017-06" db="EMBL/GenBank/DDBJ databases">
        <title>Genome sequencing of cyanobaciteial culture collection at National Institute for Environmental Studies (NIES).</title>
        <authorList>
            <person name="Hirose Y."/>
            <person name="Shimura Y."/>
            <person name="Fujisawa T."/>
            <person name="Nakamura Y."/>
            <person name="Kawachi M."/>
        </authorList>
    </citation>
    <scope>NUCLEOTIDE SEQUENCE [LARGE SCALE GENOMIC DNA]</scope>
    <source>
        <strain evidence="12 13">NIES-267</strain>
    </source>
</reference>
<dbReference type="PANTHER" id="PTHR24221:SF397">
    <property type="entry name" value="ABC TRANSPORTER, ATP-BINDING TRANSMEMBRANE PROTEIN"/>
    <property type="match status" value="1"/>
</dbReference>
<dbReference type="Proteomes" id="UP000218418">
    <property type="component" value="Chromosome"/>
</dbReference>
<dbReference type="InterPro" id="IPR003439">
    <property type="entry name" value="ABC_transporter-like_ATP-bd"/>
</dbReference>
<evidence type="ECO:0000259" key="11">
    <source>
        <dbReference type="PROSITE" id="PS50929"/>
    </source>
</evidence>
<dbReference type="SUPFAM" id="SSF90123">
    <property type="entry name" value="ABC transporter transmembrane region"/>
    <property type="match status" value="1"/>
</dbReference>
<feature type="transmembrane region" description="Helical" evidence="9">
    <location>
        <begin position="21"/>
        <end position="44"/>
    </location>
</feature>
<dbReference type="AlphaFoldDB" id="A0A1Z4LKD0"/>
<dbReference type="GO" id="GO:0005886">
    <property type="term" value="C:plasma membrane"/>
    <property type="evidence" value="ECO:0007669"/>
    <property type="project" value="UniProtKB-SubCell"/>
</dbReference>
<evidence type="ECO:0000256" key="9">
    <source>
        <dbReference type="SAM" id="Phobius"/>
    </source>
</evidence>
<keyword evidence="2" id="KW-0813">Transport</keyword>
<dbReference type="InterPro" id="IPR039421">
    <property type="entry name" value="Type_1_exporter"/>
</dbReference>
<dbReference type="InterPro" id="IPR027417">
    <property type="entry name" value="P-loop_NTPase"/>
</dbReference>
<keyword evidence="3" id="KW-1003">Cell membrane</keyword>
<evidence type="ECO:0000313" key="12">
    <source>
        <dbReference type="EMBL" id="BAY81676.1"/>
    </source>
</evidence>
<dbReference type="PROSITE" id="PS50929">
    <property type="entry name" value="ABC_TM1F"/>
    <property type="match status" value="1"/>
</dbReference>
<dbReference type="SMART" id="SM00382">
    <property type="entry name" value="AAA"/>
    <property type="match status" value="1"/>
</dbReference>
<feature type="domain" description="ABC transporter" evidence="10">
    <location>
        <begin position="334"/>
        <end position="569"/>
    </location>
</feature>
<evidence type="ECO:0000256" key="4">
    <source>
        <dbReference type="ARBA" id="ARBA00022692"/>
    </source>
</evidence>
<evidence type="ECO:0000256" key="2">
    <source>
        <dbReference type="ARBA" id="ARBA00022448"/>
    </source>
</evidence>
<dbReference type="Gene3D" id="3.40.50.300">
    <property type="entry name" value="P-loop containing nucleotide triphosphate hydrolases"/>
    <property type="match status" value="1"/>
</dbReference>
<feature type="transmembrane region" description="Helical" evidence="9">
    <location>
        <begin position="158"/>
        <end position="175"/>
    </location>
</feature>
<dbReference type="GO" id="GO:0005524">
    <property type="term" value="F:ATP binding"/>
    <property type="evidence" value="ECO:0007669"/>
    <property type="project" value="UniProtKB-KW"/>
</dbReference>
<dbReference type="EMBL" id="AP018227">
    <property type="protein sequence ID" value="BAY81676.1"/>
    <property type="molecule type" value="Genomic_DNA"/>
</dbReference>
<evidence type="ECO:0000259" key="10">
    <source>
        <dbReference type="PROSITE" id="PS50893"/>
    </source>
</evidence>
<dbReference type="InterPro" id="IPR036640">
    <property type="entry name" value="ABC1_TM_sf"/>
</dbReference>
<evidence type="ECO:0000256" key="3">
    <source>
        <dbReference type="ARBA" id="ARBA00022475"/>
    </source>
</evidence>
<keyword evidence="13" id="KW-1185">Reference proteome</keyword>